<dbReference type="InterPro" id="IPR022025">
    <property type="entry name" value="Amidoligase_2"/>
</dbReference>
<comment type="caution">
    <text evidence="1">The sequence shown here is derived from an EMBL/GenBank/DDBJ whole genome shotgun (WGS) entry which is preliminary data.</text>
</comment>
<evidence type="ECO:0000313" key="2">
    <source>
        <dbReference type="Proteomes" id="UP001320420"/>
    </source>
</evidence>
<evidence type="ECO:0000313" key="1">
    <source>
        <dbReference type="EMBL" id="KAK7740660.1"/>
    </source>
</evidence>
<dbReference type="PANTHER" id="PTHR36847">
    <property type="entry name" value="AMIDOLIGASE ENZYME"/>
    <property type="match status" value="1"/>
</dbReference>
<sequence>MANSVALPCKYPSFKDLTFGVEYEFLAHIDATKMSKEEKEALDPASQPPRHVVHLISQAVGEDLKKCGLRDGVEITDMLLPGFGDKDDKAWIIKSDQSVTPNDPDGSPEKASSPISHFAGLEITTPVMPNNTRAFSEILEVSKALVRHPHVSFNDTCGLHVHVGNADEGFTLLTCQKLFVLLFLGGEAVLNTLFREDRHTNKHCVDIRTHTGVADNLDVKHYLTGTVPDEWYNACFPSGPPVDQDDQRERDIIKVIWKAASIDEFMDCLNAENLAYSWEHLASDAFNPTKTIEFRKAEGNLRKPMNAEFVYDWVQVCMGLVAFAVDADPEEFGKVIKETVTASRHSMSLLMVHRFLSNFGLDRDVLRRMVDRANVLED</sequence>
<dbReference type="AlphaFoldDB" id="A0AAN9U5X7"/>
<dbReference type="Proteomes" id="UP001320420">
    <property type="component" value="Unassembled WGS sequence"/>
</dbReference>
<gene>
    <name evidence="1" type="ORF">SLS62_011035</name>
</gene>
<dbReference type="PANTHER" id="PTHR36847:SF1">
    <property type="entry name" value="AMIDOLIGASE ENZYME"/>
    <property type="match status" value="1"/>
</dbReference>
<dbReference type="EMBL" id="JAKJXP020000164">
    <property type="protein sequence ID" value="KAK7740660.1"/>
    <property type="molecule type" value="Genomic_DNA"/>
</dbReference>
<reference evidence="1 2" key="1">
    <citation type="submission" date="2024-02" db="EMBL/GenBank/DDBJ databases">
        <title>De novo assembly and annotation of 12 fungi associated with fruit tree decline syndrome in Ontario, Canada.</title>
        <authorList>
            <person name="Sulman M."/>
            <person name="Ellouze W."/>
            <person name="Ilyukhin E."/>
        </authorList>
    </citation>
    <scope>NUCLEOTIDE SEQUENCE [LARGE SCALE GENOMIC DNA]</scope>
    <source>
        <strain evidence="1 2">M11/M66-122</strain>
    </source>
</reference>
<organism evidence="1 2">
    <name type="scientific">Diatrype stigma</name>
    <dbReference type="NCBI Taxonomy" id="117547"/>
    <lineage>
        <taxon>Eukaryota</taxon>
        <taxon>Fungi</taxon>
        <taxon>Dikarya</taxon>
        <taxon>Ascomycota</taxon>
        <taxon>Pezizomycotina</taxon>
        <taxon>Sordariomycetes</taxon>
        <taxon>Xylariomycetidae</taxon>
        <taxon>Xylariales</taxon>
        <taxon>Diatrypaceae</taxon>
        <taxon>Diatrype</taxon>
    </lineage>
</organism>
<dbReference type="Pfam" id="PF12224">
    <property type="entry name" value="Amidoligase_2"/>
    <property type="match status" value="1"/>
</dbReference>
<proteinExistence type="predicted"/>
<keyword evidence="2" id="KW-1185">Reference proteome</keyword>
<accession>A0AAN9U5X7</accession>
<name>A0AAN9U5X7_9PEZI</name>
<protein>
    <submittedName>
        <fullName evidence="1">Uncharacterized protein</fullName>
    </submittedName>
</protein>